<accession>A0A941EID3</accession>
<sequence>MTTTTAALTSAGQGITARDLVPPAAHAEVPASVRDRDPIAILERQDADRVPELVPIRHGRMLASPFAFYRGGAAIMASDLAGTPDSGLHVQACGDAHLANFGLFASPERRLVFDVNDFDETHPGPWEWDVKRLAASLEIAARGNGFGRKHRRAIQMAAVRSYQHAMLEFAGMHELDVWYAQGDVHEIKKTLKDQLKKARRKAVDKSIAHARTRNSRRAMGKLTKLVDGRQRIVADPPLVVPVRDLLPPEELARFEAKIQRLLHSYRKTLQPDRRVLLNKFDYVDMARKVVGVGSVGTRCWITLMFGRDDDDPLFLQIKEAQRSVLEEYGGMKPDPRHAGCQGKRVVDGQRLMQAASDIFLGWESTEGIDGVRRDFYVRQLADWKGSANIEDMVPRDMIDYGKLCGWTLARAHARSGDRVAIAAYLGDDATFAHAIAEFSAAYADQNERDYAAMRAAMRSGRIAVEPDCR</sequence>
<evidence type="ECO:0000313" key="1">
    <source>
        <dbReference type="EMBL" id="MBR7831082.1"/>
    </source>
</evidence>
<dbReference type="AlphaFoldDB" id="A0A941EID3"/>
<name>A0A941EID3_9ACTN</name>
<dbReference type="EMBL" id="JAGSOH010000182">
    <property type="protein sequence ID" value="MBR7831082.1"/>
    <property type="molecule type" value="Genomic_DNA"/>
</dbReference>
<dbReference type="RefSeq" id="WP_212522200.1">
    <property type="nucleotide sequence ID" value="NZ_JAGSOH010000182.1"/>
</dbReference>
<dbReference type="PANTHER" id="PTHR39441:SF1">
    <property type="entry name" value="DUF2252 DOMAIN-CONTAINING PROTEIN"/>
    <property type="match status" value="1"/>
</dbReference>
<comment type="caution">
    <text evidence="1">The sequence shown here is derived from an EMBL/GenBank/DDBJ whole genome shotgun (WGS) entry which is preliminary data.</text>
</comment>
<evidence type="ECO:0000313" key="2">
    <source>
        <dbReference type="Proteomes" id="UP000676325"/>
    </source>
</evidence>
<dbReference type="Pfam" id="PF10009">
    <property type="entry name" value="DUF2252"/>
    <property type="match status" value="1"/>
</dbReference>
<dbReference type="PANTHER" id="PTHR39441">
    <property type="entry name" value="DUF2252 DOMAIN-CONTAINING PROTEIN"/>
    <property type="match status" value="1"/>
</dbReference>
<proteinExistence type="predicted"/>
<gene>
    <name evidence="1" type="ORF">KDK95_32555</name>
</gene>
<reference evidence="1" key="1">
    <citation type="submission" date="2021-04" db="EMBL/GenBank/DDBJ databases">
        <title>Genome based classification of Actinospica acidithermotolerans sp. nov., an actinobacterium isolated from an Indonesian hot spring.</title>
        <authorList>
            <person name="Kusuma A.B."/>
            <person name="Putra K.E."/>
            <person name="Nafisah S."/>
            <person name="Loh J."/>
            <person name="Nouioui I."/>
            <person name="Goodfellow M."/>
        </authorList>
    </citation>
    <scope>NUCLEOTIDE SEQUENCE</scope>
    <source>
        <strain evidence="1">MGRD01-02</strain>
    </source>
</reference>
<organism evidence="1 2">
    <name type="scientific">Actinospica acidithermotolerans</name>
    <dbReference type="NCBI Taxonomy" id="2828514"/>
    <lineage>
        <taxon>Bacteria</taxon>
        <taxon>Bacillati</taxon>
        <taxon>Actinomycetota</taxon>
        <taxon>Actinomycetes</taxon>
        <taxon>Catenulisporales</taxon>
        <taxon>Actinospicaceae</taxon>
        <taxon>Actinospica</taxon>
    </lineage>
</organism>
<keyword evidence="2" id="KW-1185">Reference proteome</keyword>
<protein>
    <submittedName>
        <fullName evidence="1">DUF2252 domain-containing protein</fullName>
    </submittedName>
</protein>
<dbReference type="InterPro" id="IPR018721">
    <property type="entry name" value="DUF2252"/>
</dbReference>
<dbReference type="Proteomes" id="UP000676325">
    <property type="component" value="Unassembled WGS sequence"/>
</dbReference>